<dbReference type="PANTHER" id="PTHR43410:SF1">
    <property type="entry name" value="NITRIC OXIDE SYNTHASE"/>
    <property type="match status" value="1"/>
</dbReference>
<accession>A0AAE0TLX5</accession>
<keyword evidence="11" id="KW-0521">NADP</keyword>
<keyword evidence="9" id="KW-0479">Metal-binding</keyword>
<dbReference type="FunFam" id="1.20.990.10:FF:000002">
    <property type="entry name" value="Nitric oxide synthase"/>
    <property type="match status" value="1"/>
</dbReference>
<dbReference type="PRINTS" id="PR00369">
    <property type="entry name" value="FLAVODOXIN"/>
</dbReference>
<dbReference type="EC" id="1.14.13.39" evidence="5"/>
<dbReference type="InterPro" id="IPR023173">
    <property type="entry name" value="NADPH_Cyt_P450_Rdtase_alpha"/>
</dbReference>
<evidence type="ECO:0000256" key="6">
    <source>
        <dbReference type="ARBA" id="ARBA00022617"/>
    </source>
</evidence>
<keyword evidence="6" id="KW-0349">Heme</keyword>
<evidence type="ECO:0000259" key="15">
    <source>
        <dbReference type="PROSITE" id="PS50902"/>
    </source>
</evidence>
<proteinExistence type="inferred from homology"/>
<evidence type="ECO:0000256" key="12">
    <source>
        <dbReference type="ARBA" id="ARBA00022860"/>
    </source>
</evidence>
<evidence type="ECO:0000256" key="8">
    <source>
        <dbReference type="ARBA" id="ARBA00022643"/>
    </source>
</evidence>
<dbReference type="GO" id="GO:0005516">
    <property type="term" value="F:calmodulin binding"/>
    <property type="evidence" value="ECO:0007669"/>
    <property type="project" value="UniProtKB-KW"/>
</dbReference>
<comment type="similarity">
    <text evidence="4">Belongs to the NOS family.</text>
</comment>
<dbReference type="Gene3D" id="2.40.30.10">
    <property type="entry name" value="Translation factors"/>
    <property type="match status" value="1"/>
</dbReference>
<comment type="cofactor">
    <cofactor evidence="1">
        <name>FMN</name>
        <dbReference type="ChEBI" id="CHEBI:58210"/>
    </cofactor>
</comment>
<keyword evidence="14" id="KW-0408">Iron</keyword>
<evidence type="ECO:0000256" key="9">
    <source>
        <dbReference type="ARBA" id="ARBA00022723"/>
    </source>
</evidence>
<comment type="cofactor">
    <cofactor evidence="3">
        <name>FAD</name>
        <dbReference type="ChEBI" id="CHEBI:57692"/>
    </cofactor>
</comment>
<reference evidence="17" key="1">
    <citation type="journal article" date="2021" name="Genome Biol. Evol.">
        <title>A High-Quality Reference Genome for a Parasitic Bivalve with Doubly Uniparental Inheritance (Bivalvia: Unionida).</title>
        <authorList>
            <person name="Smith C.H."/>
        </authorList>
    </citation>
    <scope>NUCLEOTIDE SEQUENCE</scope>
    <source>
        <strain evidence="17">CHS0354</strain>
    </source>
</reference>
<evidence type="ECO:0000256" key="13">
    <source>
        <dbReference type="ARBA" id="ARBA00023002"/>
    </source>
</evidence>
<dbReference type="InterPro" id="IPR008254">
    <property type="entry name" value="Flavodoxin/NO_synth"/>
</dbReference>
<dbReference type="GO" id="GO:0046872">
    <property type="term" value="F:metal ion binding"/>
    <property type="evidence" value="ECO:0007669"/>
    <property type="project" value="UniProtKB-KW"/>
</dbReference>
<evidence type="ECO:0000256" key="7">
    <source>
        <dbReference type="ARBA" id="ARBA00022630"/>
    </source>
</evidence>
<dbReference type="PANTHER" id="PTHR43410">
    <property type="entry name" value="NITRIC OXIDE SYNTHASE OXYGENASE"/>
    <property type="match status" value="1"/>
</dbReference>
<dbReference type="InterPro" id="IPR029039">
    <property type="entry name" value="Flavoprotein-like_sf"/>
</dbReference>
<evidence type="ECO:0000256" key="2">
    <source>
        <dbReference type="ARBA" id="ARBA00001970"/>
    </source>
</evidence>
<reference evidence="17" key="2">
    <citation type="journal article" date="2021" name="Genome Biol. Evol.">
        <title>Developing a high-quality reference genome for a parasitic bivalve with doubly uniparental inheritance (Bivalvia: Unionida).</title>
        <authorList>
            <person name="Smith C.H."/>
        </authorList>
    </citation>
    <scope>NUCLEOTIDE SEQUENCE</scope>
    <source>
        <strain evidence="17">CHS0354</strain>
        <tissue evidence="17">Mantle</tissue>
    </source>
</reference>
<dbReference type="SUPFAM" id="SSF52218">
    <property type="entry name" value="Flavoproteins"/>
    <property type="match status" value="1"/>
</dbReference>
<keyword evidence="12" id="KW-0112">Calmodulin-binding</keyword>
<keyword evidence="8" id="KW-0288">FMN</keyword>
<comment type="cofactor">
    <cofactor evidence="2">
        <name>heme b</name>
        <dbReference type="ChEBI" id="CHEBI:60344"/>
    </cofactor>
</comment>
<organism evidence="17 18">
    <name type="scientific">Potamilus streckersoni</name>
    <dbReference type="NCBI Taxonomy" id="2493646"/>
    <lineage>
        <taxon>Eukaryota</taxon>
        <taxon>Metazoa</taxon>
        <taxon>Spiralia</taxon>
        <taxon>Lophotrochozoa</taxon>
        <taxon>Mollusca</taxon>
        <taxon>Bivalvia</taxon>
        <taxon>Autobranchia</taxon>
        <taxon>Heteroconchia</taxon>
        <taxon>Palaeoheterodonta</taxon>
        <taxon>Unionida</taxon>
        <taxon>Unionoidea</taxon>
        <taxon>Unionidae</taxon>
        <taxon>Ambleminae</taxon>
        <taxon>Lampsilini</taxon>
        <taxon>Potamilus</taxon>
    </lineage>
</organism>
<dbReference type="InterPro" id="IPR003097">
    <property type="entry name" value="CysJ-like_FAD-binding"/>
</dbReference>
<keyword evidence="13" id="KW-0560">Oxidoreductase</keyword>
<protein>
    <recommendedName>
        <fullName evidence="5">nitric-oxide synthase (NADPH)</fullName>
        <ecNumber evidence="5">1.14.13.39</ecNumber>
    </recommendedName>
</protein>
<dbReference type="GO" id="GO:0010181">
    <property type="term" value="F:FMN binding"/>
    <property type="evidence" value="ECO:0007669"/>
    <property type="project" value="InterPro"/>
</dbReference>
<dbReference type="GO" id="GO:0004517">
    <property type="term" value="F:nitric-oxide synthase activity"/>
    <property type="evidence" value="ECO:0007669"/>
    <property type="project" value="UniProtKB-EC"/>
</dbReference>
<keyword evidence="18" id="KW-1185">Reference proteome</keyword>
<feature type="domain" description="Flavodoxin-like" evidence="15">
    <location>
        <begin position="1"/>
        <end position="111"/>
    </location>
</feature>
<evidence type="ECO:0000256" key="10">
    <source>
        <dbReference type="ARBA" id="ARBA00022827"/>
    </source>
</evidence>
<dbReference type="Gene3D" id="3.40.50.360">
    <property type="match status" value="1"/>
</dbReference>
<dbReference type="Gene3D" id="1.20.990.10">
    <property type="entry name" value="NADPH-cytochrome p450 Reductase, Chain A, domain 3"/>
    <property type="match status" value="1"/>
</dbReference>
<gene>
    <name evidence="17" type="ORF">CHS0354_042120</name>
</gene>
<dbReference type="InterPro" id="IPR017938">
    <property type="entry name" value="Riboflavin_synthase-like_b-brl"/>
</dbReference>
<evidence type="ECO:0000259" key="16">
    <source>
        <dbReference type="PROSITE" id="PS51384"/>
    </source>
</evidence>
<dbReference type="PROSITE" id="PS51384">
    <property type="entry name" value="FAD_FR"/>
    <property type="match status" value="1"/>
</dbReference>
<evidence type="ECO:0000256" key="14">
    <source>
        <dbReference type="ARBA" id="ARBA00023004"/>
    </source>
</evidence>
<dbReference type="SUPFAM" id="SSF63380">
    <property type="entry name" value="Riboflavin synthase domain-like"/>
    <property type="match status" value="1"/>
</dbReference>
<dbReference type="InterPro" id="IPR001094">
    <property type="entry name" value="Flavdoxin-like"/>
</dbReference>
<evidence type="ECO:0000256" key="3">
    <source>
        <dbReference type="ARBA" id="ARBA00001974"/>
    </source>
</evidence>
<keyword evidence="10" id="KW-0274">FAD</keyword>
<dbReference type="Pfam" id="PF00258">
    <property type="entry name" value="Flavodoxin_1"/>
    <property type="match status" value="1"/>
</dbReference>
<evidence type="ECO:0000313" key="18">
    <source>
        <dbReference type="Proteomes" id="UP001195483"/>
    </source>
</evidence>
<keyword evidence="7" id="KW-0285">Flavoprotein</keyword>
<dbReference type="Proteomes" id="UP001195483">
    <property type="component" value="Unassembled WGS sequence"/>
</dbReference>
<evidence type="ECO:0000256" key="1">
    <source>
        <dbReference type="ARBA" id="ARBA00001917"/>
    </source>
</evidence>
<dbReference type="InterPro" id="IPR017927">
    <property type="entry name" value="FAD-bd_FR_type"/>
</dbReference>
<evidence type="ECO:0000256" key="4">
    <source>
        <dbReference type="ARBA" id="ARBA00006267"/>
    </source>
</evidence>
<feature type="domain" description="FAD-binding FR-type" evidence="16">
    <location>
        <begin position="167"/>
        <end position="414"/>
    </location>
</feature>
<dbReference type="PRINTS" id="PR00371">
    <property type="entry name" value="FPNCR"/>
</dbReference>
<reference evidence="17" key="3">
    <citation type="submission" date="2023-05" db="EMBL/GenBank/DDBJ databases">
        <authorList>
            <person name="Smith C.H."/>
        </authorList>
    </citation>
    <scope>NUCLEOTIDE SEQUENCE</scope>
    <source>
        <strain evidence="17">CHS0354</strain>
        <tissue evidence="17">Mantle</tissue>
    </source>
</reference>
<evidence type="ECO:0000313" key="17">
    <source>
        <dbReference type="EMBL" id="KAK3612611.1"/>
    </source>
</evidence>
<name>A0AAE0TLX5_9BIVA</name>
<evidence type="ECO:0000256" key="5">
    <source>
        <dbReference type="ARBA" id="ARBA00012989"/>
    </source>
</evidence>
<comment type="caution">
    <text evidence="17">The sequence shown here is derived from an EMBL/GenBank/DDBJ whole genome shotgun (WGS) entry which is preliminary data.</text>
</comment>
<dbReference type="InterPro" id="IPR001709">
    <property type="entry name" value="Flavoprot_Pyr_Nucl_cyt_Rdtase"/>
</dbReference>
<sequence length="416" mass="46639">MFCDCSEKGKRTPYNGLKISSLKNEKHLLGLNNCEEEKRDDNLRPESEHLRNTRYSVFGLGSRAYPNFCAFAHSLDTILHALSAERLLKMGEGDELCGQKESFKIWAQDIFKAACGAFCVGDEMTIRDAVGAFSQTDLTWSPGKFRLTPSEEISPDICEGLSKLHGKSVFSCRLIESKQLQSLESSRQTLLVRLDTQGASELLYTPGDHLAVFPENSPFLVDKILACLHNAPPVDQDVKIEMQSERTTPLGNIKTWEKFPRFPICTLRTALCRYLDITTPPTQSFLKILATQATKASEREALENLANDIKEYQDWRHDKCPNLLEVMEEFSSLMISAALILTQLPLLQQRYYSISSSPSVYPGEIHATVALVKHRTQGGTGPLHEGVGSSWLSRIAPGTIVPCFVRTYVCYFCLKM</sequence>
<dbReference type="PROSITE" id="PS50902">
    <property type="entry name" value="FLAVODOXIN_LIKE"/>
    <property type="match status" value="1"/>
</dbReference>
<dbReference type="EMBL" id="JAEAOA010002353">
    <property type="protein sequence ID" value="KAK3612611.1"/>
    <property type="molecule type" value="Genomic_DNA"/>
</dbReference>
<dbReference type="InterPro" id="IPR050607">
    <property type="entry name" value="NOS"/>
</dbReference>
<evidence type="ECO:0000256" key="11">
    <source>
        <dbReference type="ARBA" id="ARBA00022857"/>
    </source>
</evidence>
<dbReference type="Pfam" id="PF00667">
    <property type="entry name" value="FAD_binding_1"/>
    <property type="match status" value="1"/>
</dbReference>
<dbReference type="AlphaFoldDB" id="A0AAE0TLX5"/>